<dbReference type="AlphaFoldDB" id="A0ABD0LKZ7"/>
<dbReference type="EMBL" id="JACVVK020000042">
    <property type="protein sequence ID" value="KAK7499647.1"/>
    <property type="molecule type" value="Genomic_DNA"/>
</dbReference>
<dbReference type="Proteomes" id="UP001519460">
    <property type="component" value="Unassembled WGS sequence"/>
</dbReference>
<protein>
    <submittedName>
        <fullName evidence="1">Uncharacterized protein</fullName>
    </submittedName>
</protein>
<evidence type="ECO:0000313" key="1">
    <source>
        <dbReference type="EMBL" id="KAK7499647.1"/>
    </source>
</evidence>
<gene>
    <name evidence="1" type="ORF">BaRGS_00008988</name>
</gene>
<comment type="caution">
    <text evidence="1">The sequence shown here is derived from an EMBL/GenBank/DDBJ whole genome shotgun (WGS) entry which is preliminary data.</text>
</comment>
<name>A0ABD0LKZ7_9CAEN</name>
<organism evidence="1 2">
    <name type="scientific">Batillaria attramentaria</name>
    <dbReference type="NCBI Taxonomy" id="370345"/>
    <lineage>
        <taxon>Eukaryota</taxon>
        <taxon>Metazoa</taxon>
        <taxon>Spiralia</taxon>
        <taxon>Lophotrochozoa</taxon>
        <taxon>Mollusca</taxon>
        <taxon>Gastropoda</taxon>
        <taxon>Caenogastropoda</taxon>
        <taxon>Sorbeoconcha</taxon>
        <taxon>Cerithioidea</taxon>
        <taxon>Batillariidae</taxon>
        <taxon>Batillaria</taxon>
    </lineage>
</organism>
<sequence length="74" mass="8117">MSQTQITHPLDTTPSEDMRFCPSHLHSLTAVAFTSLGTQNSELQMRVNGHLANPGKVRLKFTHVGIGATFFSYG</sequence>
<evidence type="ECO:0000313" key="2">
    <source>
        <dbReference type="Proteomes" id="UP001519460"/>
    </source>
</evidence>
<proteinExistence type="predicted"/>
<accession>A0ABD0LKZ7</accession>
<reference evidence="1 2" key="1">
    <citation type="journal article" date="2023" name="Sci. Data">
        <title>Genome assembly of the Korean intertidal mud-creeper Batillaria attramentaria.</title>
        <authorList>
            <person name="Patra A.K."/>
            <person name="Ho P.T."/>
            <person name="Jun S."/>
            <person name="Lee S.J."/>
            <person name="Kim Y."/>
            <person name="Won Y.J."/>
        </authorList>
    </citation>
    <scope>NUCLEOTIDE SEQUENCE [LARGE SCALE GENOMIC DNA]</scope>
    <source>
        <strain evidence="1">Wonlab-2016</strain>
    </source>
</reference>
<keyword evidence="2" id="KW-1185">Reference proteome</keyword>